<proteinExistence type="predicted"/>
<dbReference type="Pfam" id="PF00625">
    <property type="entry name" value="Guanylate_kin"/>
    <property type="match status" value="1"/>
</dbReference>
<protein>
    <submittedName>
        <fullName evidence="3">Guanylate kinase</fullName>
    </submittedName>
</protein>
<evidence type="ECO:0000313" key="3">
    <source>
        <dbReference type="EMBL" id="KAL0359514.1"/>
    </source>
</evidence>
<keyword evidence="1" id="KW-0808">Transferase</keyword>
<evidence type="ECO:0000256" key="1">
    <source>
        <dbReference type="ARBA" id="ARBA00022679"/>
    </source>
</evidence>
<dbReference type="AlphaFoldDB" id="A0AAW2PVL2"/>
<name>A0AAW2PVL2_9LAMI</name>
<reference evidence="3" key="1">
    <citation type="submission" date="2020-06" db="EMBL/GenBank/DDBJ databases">
        <authorList>
            <person name="Li T."/>
            <person name="Hu X."/>
            <person name="Zhang T."/>
            <person name="Song X."/>
            <person name="Zhang H."/>
            <person name="Dai N."/>
            <person name="Sheng W."/>
            <person name="Hou X."/>
            <person name="Wei L."/>
        </authorList>
    </citation>
    <scope>NUCLEOTIDE SEQUENCE</scope>
    <source>
        <strain evidence="3">G01</strain>
        <tissue evidence="3">Leaf</tissue>
    </source>
</reference>
<dbReference type="InterPro" id="IPR008145">
    <property type="entry name" value="GK/Ca_channel_bsu"/>
</dbReference>
<dbReference type="GO" id="GO:0005829">
    <property type="term" value="C:cytosol"/>
    <property type="evidence" value="ECO:0007669"/>
    <property type="project" value="TreeGrafter"/>
</dbReference>
<gene>
    <name evidence="3" type="ORF">Sangu_0800800</name>
</gene>
<reference evidence="3" key="2">
    <citation type="journal article" date="2024" name="Plant">
        <title>Genomic evolution and insights into agronomic trait innovations of Sesamum species.</title>
        <authorList>
            <person name="Miao H."/>
            <person name="Wang L."/>
            <person name="Qu L."/>
            <person name="Liu H."/>
            <person name="Sun Y."/>
            <person name="Le M."/>
            <person name="Wang Q."/>
            <person name="Wei S."/>
            <person name="Zheng Y."/>
            <person name="Lin W."/>
            <person name="Duan Y."/>
            <person name="Cao H."/>
            <person name="Xiong S."/>
            <person name="Wang X."/>
            <person name="Wei L."/>
            <person name="Li C."/>
            <person name="Ma Q."/>
            <person name="Ju M."/>
            <person name="Zhao R."/>
            <person name="Li G."/>
            <person name="Mu C."/>
            <person name="Tian Q."/>
            <person name="Mei H."/>
            <person name="Zhang T."/>
            <person name="Gao T."/>
            <person name="Zhang H."/>
        </authorList>
    </citation>
    <scope>NUCLEOTIDE SEQUENCE</scope>
    <source>
        <strain evidence="3">G01</strain>
    </source>
</reference>
<organism evidence="3">
    <name type="scientific">Sesamum angustifolium</name>
    <dbReference type="NCBI Taxonomy" id="2727405"/>
    <lineage>
        <taxon>Eukaryota</taxon>
        <taxon>Viridiplantae</taxon>
        <taxon>Streptophyta</taxon>
        <taxon>Embryophyta</taxon>
        <taxon>Tracheophyta</taxon>
        <taxon>Spermatophyta</taxon>
        <taxon>Magnoliopsida</taxon>
        <taxon>eudicotyledons</taxon>
        <taxon>Gunneridae</taxon>
        <taxon>Pentapetalae</taxon>
        <taxon>asterids</taxon>
        <taxon>lamiids</taxon>
        <taxon>Lamiales</taxon>
        <taxon>Pedaliaceae</taxon>
        <taxon>Sesamum</taxon>
    </lineage>
</organism>
<dbReference type="Gene3D" id="3.40.50.300">
    <property type="entry name" value="P-loop containing nucleotide triphosphate hydrolases"/>
    <property type="match status" value="1"/>
</dbReference>
<dbReference type="PANTHER" id="PTHR23117">
    <property type="entry name" value="GUANYLATE KINASE-RELATED"/>
    <property type="match status" value="1"/>
</dbReference>
<dbReference type="InterPro" id="IPR027417">
    <property type="entry name" value="P-loop_NTPase"/>
</dbReference>
<comment type="caution">
    <text evidence="3">The sequence shown here is derived from an EMBL/GenBank/DDBJ whole genome shotgun (WGS) entry which is preliminary data.</text>
</comment>
<dbReference type="EMBL" id="JACGWK010000004">
    <property type="protein sequence ID" value="KAL0359514.1"/>
    <property type="molecule type" value="Genomic_DNA"/>
</dbReference>
<keyword evidence="3" id="KW-0418">Kinase</keyword>
<feature type="domain" description="Guanylate kinase/L-type calcium channel beta subunit" evidence="2">
    <location>
        <begin position="2"/>
        <end position="51"/>
    </location>
</feature>
<accession>A0AAW2PVL2</accession>
<dbReference type="GO" id="GO:0004385">
    <property type="term" value="F:GMP kinase activity"/>
    <property type="evidence" value="ECO:0007669"/>
    <property type="project" value="TreeGrafter"/>
</dbReference>
<dbReference type="SUPFAM" id="SSF52540">
    <property type="entry name" value="P-loop containing nucleoside triphosphate hydrolases"/>
    <property type="match status" value="1"/>
</dbReference>
<sequence length="136" mass="15012">MRTGTESEEQIQKRLRNAKAELEQRNSPGLFDHILVNDNLDTCYEKLKKLLGLADGVKSTQESVLKPVDVSLEHTVSKTDHKILINCGARELGKPAKNMFVLDLALMKGGAPGRTRGLRFYTIDPSSNGFDAEALS</sequence>
<evidence type="ECO:0000259" key="2">
    <source>
        <dbReference type="Pfam" id="PF00625"/>
    </source>
</evidence>
<dbReference type="PANTHER" id="PTHR23117:SF13">
    <property type="entry name" value="GUANYLATE KINASE"/>
    <property type="match status" value="1"/>
</dbReference>